<keyword evidence="3" id="KW-0964">Secreted</keyword>
<gene>
    <name evidence="7" type="ORF">ABV298_04305</name>
</gene>
<evidence type="ECO:0000256" key="4">
    <source>
        <dbReference type="ARBA" id="ARBA00022729"/>
    </source>
</evidence>
<reference evidence="7" key="1">
    <citation type="submission" date="2024-06" db="EMBL/GenBank/DDBJ databases">
        <title>Sequencing and assembly of the genome of Dyadobacter sp. strain 676, a symbiont of Cyamopsis tetragonoloba.</title>
        <authorList>
            <person name="Guro P."/>
            <person name="Sazanova A."/>
            <person name="Kuznetsova I."/>
            <person name="Belimov A."/>
            <person name="Safronova V."/>
        </authorList>
    </citation>
    <scope>NUCLEOTIDE SEQUENCE</scope>
    <source>
        <strain evidence="7">676</strain>
    </source>
</reference>
<dbReference type="PANTHER" id="PTHR31018">
    <property type="entry name" value="SPORULATION-SPECIFIC PROTEIN-RELATED"/>
    <property type="match status" value="1"/>
</dbReference>
<dbReference type="EMBL" id="CP159289">
    <property type="protein sequence ID" value="XCH25658.1"/>
    <property type="molecule type" value="Genomic_DNA"/>
</dbReference>
<feature type="signal peptide" evidence="6">
    <location>
        <begin position="1"/>
        <end position="26"/>
    </location>
</feature>
<dbReference type="NCBIfam" id="TIGR04183">
    <property type="entry name" value="Por_Secre_tail"/>
    <property type="match status" value="1"/>
</dbReference>
<dbReference type="PANTHER" id="PTHR31018:SF3">
    <property type="entry name" value="RECEPTOR PROTEIN-TYROSINE KINASE"/>
    <property type="match status" value="1"/>
</dbReference>
<evidence type="ECO:0000256" key="5">
    <source>
        <dbReference type="ARBA" id="ARBA00023180"/>
    </source>
</evidence>
<evidence type="ECO:0000313" key="7">
    <source>
        <dbReference type="EMBL" id="XCH25658.1"/>
    </source>
</evidence>
<dbReference type="InterPro" id="IPR051648">
    <property type="entry name" value="CWI-Assembly_Regulator"/>
</dbReference>
<evidence type="ECO:0000256" key="6">
    <source>
        <dbReference type="SAM" id="SignalP"/>
    </source>
</evidence>
<dbReference type="AlphaFoldDB" id="A0AAU8FMB1"/>
<dbReference type="GO" id="GO:0030313">
    <property type="term" value="C:cell envelope"/>
    <property type="evidence" value="ECO:0007669"/>
    <property type="project" value="UniProtKB-SubCell"/>
</dbReference>
<keyword evidence="2" id="KW-0134">Cell wall</keyword>
<protein>
    <submittedName>
        <fullName evidence="7">T9SS type A sorting domain-containing protein</fullName>
    </submittedName>
</protein>
<dbReference type="InterPro" id="IPR036941">
    <property type="entry name" value="Rcpt_L-dom_sf"/>
</dbReference>
<evidence type="ECO:0000256" key="3">
    <source>
        <dbReference type="ARBA" id="ARBA00022525"/>
    </source>
</evidence>
<keyword evidence="4 6" id="KW-0732">Signal</keyword>
<dbReference type="SUPFAM" id="SSF52058">
    <property type="entry name" value="L domain-like"/>
    <property type="match status" value="1"/>
</dbReference>
<dbReference type="InterPro" id="IPR026444">
    <property type="entry name" value="Secre_tail"/>
</dbReference>
<dbReference type="RefSeq" id="WP_353720956.1">
    <property type="nucleotide sequence ID" value="NZ_CP159289.1"/>
</dbReference>
<accession>A0AAU8FMB1</accession>
<comment type="subcellular location">
    <subcellularLocation>
        <location evidence="1">Secreted</location>
        <location evidence="1">Cell wall</location>
    </subcellularLocation>
</comment>
<dbReference type="Gene3D" id="3.80.20.20">
    <property type="entry name" value="Receptor L-domain"/>
    <property type="match status" value="1"/>
</dbReference>
<evidence type="ECO:0000256" key="1">
    <source>
        <dbReference type="ARBA" id="ARBA00004191"/>
    </source>
</evidence>
<name>A0AAU8FMB1_9BACT</name>
<evidence type="ECO:0000256" key="2">
    <source>
        <dbReference type="ARBA" id="ARBA00022512"/>
    </source>
</evidence>
<sequence length="379" mass="40403">MQLILLKRLVLLLLLALTGISGRSSAQTYVGSVEFTSQSALNAWDPQWKSVTGNIYITSLASDVVTSLAPLQNLTTVGGAVIIAENHSLTSLDGLNGLQSAGMLEISFNGSLSNLAGLGALATVSGPVSIVGNASLTTLTALSPALNIGGDLTIRNNPVLAICSATAICNYQRNHSSSTYLNVSGNAGLCSDEAALYEACNGPLPVMLTEFDAMGEGPAVRLRWATATETNASHFDIERSRDGRTWHKAGAVKARGESGNREEYTFTDAVPFTGESLYRLRMNDRDETFSYSRMRSVYVPETKAPVYPNPFSALLSFSVNHAGAFGIAELIDARGNVVYQTAGILPASIPTAQWQPGTYWLKLVDKDGLATQFRIVKTN</sequence>
<organism evidence="7">
    <name type="scientific">Dyadobacter sp. 676</name>
    <dbReference type="NCBI Taxonomy" id="3088362"/>
    <lineage>
        <taxon>Bacteria</taxon>
        <taxon>Pseudomonadati</taxon>
        <taxon>Bacteroidota</taxon>
        <taxon>Cytophagia</taxon>
        <taxon>Cytophagales</taxon>
        <taxon>Spirosomataceae</taxon>
        <taxon>Dyadobacter</taxon>
    </lineage>
</organism>
<keyword evidence="5" id="KW-0325">Glycoprotein</keyword>
<feature type="chain" id="PRO_5043605405" evidence="6">
    <location>
        <begin position="27"/>
        <end position="379"/>
    </location>
</feature>
<proteinExistence type="predicted"/>